<dbReference type="OrthoDB" id="5858292at2759"/>
<dbReference type="Pfam" id="PF24983">
    <property type="entry name" value="DUF7774"/>
    <property type="match status" value="1"/>
</dbReference>
<reference evidence="3 4" key="1">
    <citation type="journal article" date="2017" name="Curr. Biol.">
        <title>Genome architecture and evolution of a unichromosomal asexual nematode.</title>
        <authorList>
            <person name="Fradin H."/>
            <person name="Zegar C."/>
            <person name="Gutwein M."/>
            <person name="Lucas J."/>
            <person name="Kovtun M."/>
            <person name="Corcoran D."/>
            <person name="Baugh L.R."/>
            <person name="Kiontke K."/>
            <person name="Gunsalus K."/>
            <person name="Fitch D.H."/>
            <person name="Piano F."/>
        </authorList>
    </citation>
    <scope>NUCLEOTIDE SEQUENCE [LARGE SCALE GENOMIC DNA]</scope>
    <source>
        <strain evidence="3">PF1309</strain>
    </source>
</reference>
<keyword evidence="4" id="KW-1185">Reference proteome</keyword>
<sequence>MLGTNIGKKVNGSKIVENYNNHLREQMQQRKELKRAEMRQKKIFVIADDPEFEPTVIENSSEPYICRDESKPLKWKKTNRTRKSRKVQKKLDGAAQGEKKDVSEKESGSKKESDADEHGLQVRKKRKRVEEKTRMESEAELTMSAAKERSAGEQSTQRLDLDPNEIQCFGSNEKIVDNNDTEKKGSDSYETAVGSLENAAFPVPTGSSESLSIHNPNQVSCVSALPRAPDVFGAIDDDGYLEKHLTGNSKIKGVSSTHEKEIIDRAQQILAIGAKKKILEKKLTREENDILAKFFAGKIPLSNRANFTVLTILDKAMDRIIGYIETHNVDVSPEVQKLIQQRAMAKSALLEAIMGSPQFLPSPWLRKYDQWKAEADKETNGINWYRVLLYYPRQKSFYDGPEDVYGNFRRKNTHWLLGCILGPRDERAFDDFAREEASKGQFLDTALIEQAKAMKKDRGDLSKEGGAAAAESRFSGLSQ</sequence>
<gene>
    <name evidence="3" type="ORF">WR25_06615</name>
</gene>
<accession>A0A2A2LUS3</accession>
<name>A0A2A2LUS3_9BILA</name>
<feature type="region of interest" description="Disordered" evidence="1">
    <location>
        <begin position="455"/>
        <end position="479"/>
    </location>
</feature>
<evidence type="ECO:0000256" key="1">
    <source>
        <dbReference type="SAM" id="MobiDB-lite"/>
    </source>
</evidence>
<dbReference type="InterPro" id="IPR056676">
    <property type="entry name" value="DUF7774"/>
</dbReference>
<feature type="compositionally biased region" description="Basic residues" evidence="1">
    <location>
        <begin position="73"/>
        <end position="88"/>
    </location>
</feature>
<evidence type="ECO:0000313" key="4">
    <source>
        <dbReference type="Proteomes" id="UP000218231"/>
    </source>
</evidence>
<proteinExistence type="predicted"/>
<dbReference type="STRING" id="2018661.A0A2A2LUS3"/>
<organism evidence="3 4">
    <name type="scientific">Diploscapter pachys</name>
    <dbReference type="NCBI Taxonomy" id="2018661"/>
    <lineage>
        <taxon>Eukaryota</taxon>
        <taxon>Metazoa</taxon>
        <taxon>Ecdysozoa</taxon>
        <taxon>Nematoda</taxon>
        <taxon>Chromadorea</taxon>
        <taxon>Rhabditida</taxon>
        <taxon>Rhabditina</taxon>
        <taxon>Rhabditomorpha</taxon>
        <taxon>Rhabditoidea</taxon>
        <taxon>Rhabditidae</taxon>
        <taxon>Diploscapter</taxon>
    </lineage>
</organism>
<dbReference type="Proteomes" id="UP000218231">
    <property type="component" value="Unassembled WGS sequence"/>
</dbReference>
<feature type="region of interest" description="Disordered" evidence="1">
    <location>
        <begin position="60"/>
        <end position="159"/>
    </location>
</feature>
<dbReference type="PANTHER" id="PTHR38630">
    <property type="entry name" value="PROTEIN CBG12780"/>
    <property type="match status" value="1"/>
</dbReference>
<protein>
    <recommendedName>
        <fullName evidence="2">DUF7774 domain-containing protein</fullName>
    </recommendedName>
</protein>
<comment type="caution">
    <text evidence="3">The sequence shown here is derived from an EMBL/GenBank/DDBJ whole genome shotgun (WGS) entry which is preliminary data.</text>
</comment>
<evidence type="ECO:0000313" key="3">
    <source>
        <dbReference type="EMBL" id="PAV89971.1"/>
    </source>
</evidence>
<dbReference type="PANTHER" id="PTHR38630:SF1">
    <property type="entry name" value="DEK_C DOMAIN-CONTAINING PROTEIN-RELATED"/>
    <property type="match status" value="1"/>
</dbReference>
<evidence type="ECO:0000259" key="2">
    <source>
        <dbReference type="Pfam" id="PF24983"/>
    </source>
</evidence>
<feature type="compositionally biased region" description="Basic and acidic residues" evidence="1">
    <location>
        <begin position="89"/>
        <end position="120"/>
    </location>
</feature>
<dbReference type="AlphaFoldDB" id="A0A2A2LUS3"/>
<feature type="domain" description="DUF7774" evidence="2">
    <location>
        <begin position="263"/>
        <end position="353"/>
    </location>
</feature>
<dbReference type="EMBL" id="LIAE01006411">
    <property type="protein sequence ID" value="PAV89971.1"/>
    <property type="molecule type" value="Genomic_DNA"/>
</dbReference>
<feature type="compositionally biased region" description="Basic and acidic residues" evidence="1">
    <location>
        <begin position="128"/>
        <end position="137"/>
    </location>
</feature>